<dbReference type="OrthoDB" id="9787225at2"/>
<dbReference type="CDD" id="cd16913">
    <property type="entry name" value="YkuD_like"/>
    <property type="match status" value="1"/>
</dbReference>
<protein>
    <submittedName>
        <fullName evidence="12">Putative L,D-transpeptidase YnhG</fullName>
    </submittedName>
</protein>
<dbReference type="GO" id="GO:0071972">
    <property type="term" value="F:peptidoglycan L,D-transpeptidase activity"/>
    <property type="evidence" value="ECO:0007669"/>
    <property type="project" value="TreeGrafter"/>
</dbReference>
<dbReference type="PANTHER" id="PTHR30582">
    <property type="entry name" value="L,D-TRANSPEPTIDASE"/>
    <property type="match status" value="1"/>
</dbReference>
<dbReference type="RefSeq" id="WP_043874765.1">
    <property type="nucleotide sequence ID" value="NZ_CCVW01000003.1"/>
</dbReference>
<evidence type="ECO:0000256" key="9">
    <source>
        <dbReference type="PROSITE-ProRule" id="PRU01373"/>
    </source>
</evidence>
<keyword evidence="6 9" id="KW-0133">Cell shape</keyword>
<organism evidence="12 13">
    <name type="scientific">Legionella massiliensis</name>
    <dbReference type="NCBI Taxonomy" id="1034943"/>
    <lineage>
        <taxon>Bacteria</taxon>
        <taxon>Pseudomonadati</taxon>
        <taxon>Pseudomonadota</taxon>
        <taxon>Gammaproteobacteria</taxon>
        <taxon>Legionellales</taxon>
        <taxon>Legionellaceae</taxon>
        <taxon>Legionella</taxon>
    </lineage>
</organism>
<dbReference type="AlphaFoldDB" id="A0A078KUW8"/>
<dbReference type="Gene3D" id="2.40.440.10">
    <property type="entry name" value="L,D-transpeptidase catalytic domain-like"/>
    <property type="match status" value="1"/>
</dbReference>
<dbReference type="Pfam" id="PF03734">
    <property type="entry name" value="YkuD"/>
    <property type="match status" value="1"/>
</dbReference>
<feature type="chain" id="PRO_5009744020" evidence="10">
    <location>
        <begin position="25"/>
        <end position="298"/>
    </location>
</feature>
<feature type="active site" description="Nucleophile" evidence="9">
    <location>
        <position position="208"/>
    </location>
</feature>
<accession>A0A078KUW8</accession>
<reference evidence="12 13" key="1">
    <citation type="submission" date="2014-06" db="EMBL/GenBank/DDBJ databases">
        <authorList>
            <person name="Urmite Genomes Urmite Genomes"/>
        </authorList>
    </citation>
    <scope>NUCLEOTIDE SEQUENCE [LARGE SCALE GENOMIC DNA]</scope>
</reference>
<evidence type="ECO:0000256" key="5">
    <source>
        <dbReference type="ARBA" id="ARBA00022801"/>
    </source>
</evidence>
<evidence type="ECO:0000256" key="3">
    <source>
        <dbReference type="ARBA" id="ARBA00022676"/>
    </source>
</evidence>
<keyword evidence="7 9" id="KW-0573">Peptidoglycan synthesis</keyword>
<name>A0A078KUW8_9GAMM</name>
<sequence>MFSAKFIRMLMLCSQLFVHVNAWSITFVLPTKGDLVGELQYANPEIGETLSDVGIRYDIGYDEMVRANPRVDPERPLSTEVRLLIPSRFILPAAPRKGLVINLAEYRLYYYPPDDNVVITMPVGIGREGWTTPIGLTKVIAKQRDPVWRPTDNVMAAAEKKGMPIPNAFPPGEGNPLGRHILRLGWSTYLIHGTNRRDGVGTRISAGCIRMMPEDIEYLYDLVAVGTPVRVVNAPVKIGRSGGALYMQVHPALIEQKNTDLTKIAQEQLAMMRVARINNKLLNQELSYPTGLAKKISG</sequence>
<keyword evidence="13" id="KW-1185">Reference proteome</keyword>
<proteinExistence type="inferred from homology"/>
<dbReference type="UniPathway" id="UPA00219"/>
<dbReference type="InterPro" id="IPR050979">
    <property type="entry name" value="LD-transpeptidase"/>
</dbReference>
<keyword evidence="4" id="KW-0808">Transferase</keyword>
<dbReference type="STRING" id="1034943.BN59_02550"/>
<dbReference type="Proteomes" id="UP000044071">
    <property type="component" value="Unassembled WGS sequence"/>
</dbReference>
<dbReference type="EMBL" id="CCSB01000003">
    <property type="protein sequence ID" value="CDZ78240.1"/>
    <property type="molecule type" value="Genomic_DNA"/>
</dbReference>
<dbReference type="PANTHER" id="PTHR30582:SF24">
    <property type="entry name" value="L,D-TRANSPEPTIDASE ERFK_SRFK-RELATED"/>
    <property type="match status" value="1"/>
</dbReference>
<dbReference type="GO" id="GO:0018104">
    <property type="term" value="P:peptidoglycan-protein cross-linking"/>
    <property type="evidence" value="ECO:0007669"/>
    <property type="project" value="TreeGrafter"/>
</dbReference>
<evidence type="ECO:0000256" key="4">
    <source>
        <dbReference type="ARBA" id="ARBA00022679"/>
    </source>
</evidence>
<dbReference type="InterPro" id="IPR038063">
    <property type="entry name" value="Transpep_catalytic_dom"/>
</dbReference>
<dbReference type="GO" id="GO:0005576">
    <property type="term" value="C:extracellular region"/>
    <property type="evidence" value="ECO:0007669"/>
    <property type="project" value="TreeGrafter"/>
</dbReference>
<comment type="pathway">
    <text evidence="1 9">Cell wall biogenesis; peptidoglycan biosynthesis.</text>
</comment>
<comment type="similarity">
    <text evidence="2">Belongs to the YkuD family.</text>
</comment>
<dbReference type="eggNOG" id="COG1376">
    <property type="taxonomic scope" value="Bacteria"/>
</dbReference>
<dbReference type="PROSITE" id="PS52029">
    <property type="entry name" value="LD_TPASE"/>
    <property type="match status" value="1"/>
</dbReference>
<evidence type="ECO:0000256" key="1">
    <source>
        <dbReference type="ARBA" id="ARBA00004752"/>
    </source>
</evidence>
<feature type="signal peptide" evidence="10">
    <location>
        <begin position="1"/>
        <end position="24"/>
    </location>
</feature>
<dbReference type="SUPFAM" id="SSF141523">
    <property type="entry name" value="L,D-transpeptidase catalytic domain-like"/>
    <property type="match status" value="1"/>
</dbReference>
<evidence type="ECO:0000256" key="2">
    <source>
        <dbReference type="ARBA" id="ARBA00005992"/>
    </source>
</evidence>
<dbReference type="GO" id="GO:0016757">
    <property type="term" value="F:glycosyltransferase activity"/>
    <property type="evidence" value="ECO:0007669"/>
    <property type="project" value="UniProtKB-KW"/>
</dbReference>
<evidence type="ECO:0000256" key="7">
    <source>
        <dbReference type="ARBA" id="ARBA00022984"/>
    </source>
</evidence>
<keyword evidence="8 9" id="KW-0961">Cell wall biogenesis/degradation</keyword>
<evidence type="ECO:0000256" key="10">
    <source>
        <dbReference type="SAM" id="SignalP"/>
    </source>
</evidence>
<keyword evidence="10" id="KW-0732">Signal</keyword>
<feature type="domain" description="L,D-TPase catalytic" evidence="11">
    <location>
        <begin position="97"/>
        <end position="232"/>
    </location>
</feature>
<evidence type="ECO:0000259" key="11">
    <source>
        <dbReference type="PROSITE" id="PS52029"/>
    </source>
</evidence>
<dbReference type="GO" id="GO:0071555">
    <property type="term" value="P:cell wall organization"/>
    <property type="evidence" value="ECO:0007669"/>
    <property type="project" value="UniProtKB-UniRule"/>
</dbReference>
<keyword evidence="5" id="KW-0378">Hydrolase</keyword>
<evidence type="ECO:0000313" key="12">
    <source>
        <dbReference type="EMBL" id="CDZ78240.1"/>
    </source>
</evidence>
<evidence type="ECO:0000256" key="6">
    <source>
        <dbReference type="ARBA" id="ARBA00022960"/>
    </source>
</evidence>
<evidence type="ECO:0000313" key="13">
    <source>
        <dbReference type="Proteomes" id="UP000044071"/>
    </source>
</evidence>
<evidence type="ECO:0000256" key="8">
    <source>
        <dbReference type="ARBA" id="ARBA00023316"/>
    </source>
</evidence>
<dbReference type="GO" id="GO:0008360">
    <property type="term" value="P:regulation of cell shape"/>
    <property type="evidence" value="ECO:0007669"/>
    <property type="project" value="UniProtKB-UniRule"/>
</dbReference>
<feature type="active site" description="Proton donor/acceptor" evidence="9">
    <location>
        <position position="192"/>
    </location>
</feature>
<gene>
    <name evidence="12" type="primary">ynhG</name>
    <name evidence="12" type="ORF">BN59_02550</name>
</gene>
<keyword evidence="3" id="KW-0328">Glycosyltransferase</keyword>
<dbReference type="InterPro" id="IPR005490">
    <property type="entry name" value="LD_TPept_cat_dom"/>
</dbReference>